<keyword evidence="1" id="KW-0472">Membrane</keyword>
<gene>
    <name evidence="2" type="ORF">IM816_13350</name>
</gene>
<dbReference type="RefSeq" id="WP_250338452.1">
    <property type="nucleotide sequence ID" value="NZ_CP063231.1"/>
</dbReference>
<proteinExistence type="predicted"/>
<sequence>MSVFLIAQIASYEDGLYQNLEHDVVFWLIGAIALTMVGVATAIFFKKNAAR</sequence>
<evidence type="ECO:0000313" key="2">
    <source>
        <dbReference type="EMBL" id="URL57600.1"/>
    </source>
</evidence>
<accession>A0ABY4T2S3</accession>
<dbReference type="Proteomes" id="UP001056681">
    <property type="component" value="Chromosome"/>
</dbReference>
<evidence type="ECO:0000256" key="1">
    <source>
        <dbReference type="SAM" id="Phobius"/>
    </source>
</evidence>
<protein>
    <submittedName>
        <fullName evidence="2">Uncharacterized protein</fullName>
    </submittedName>
</protein>
<organism evidence="2 3">
    <name type="scientific">Luteibacter flocculans</name>
    <dbReference type="NCBI Taxonomy" id="2780091"/>
    <lineage>
        <taxon>Bacteria</taxon>
        <taxon>Pseudomonadati</taxon>
        <taxon>Pseudomonadota</taxon>
        <taxon>Gammaproteobacteria</taxon>
        <taxon>Lysobacterales</taxon>
        <taxon>Rhodanobacteraceae</taxon>
        <taxon>Luteibacter</taxon>
    </lineage>
</organism>
<name>A0ABY4T2S3_9GAMM</name>
<keyword evidence="3" id="KW-1185">Reference proteome</keyword>
<evidence type="ECO:0000313" key="3">
    <source>
        <dbReference type="Proteomes" id="UP001056681"/>
    </source>
</evidence>
<reference evidence="2" key="1">
    <citation type="submission" date="2020-10" db="EMBL/GenBank/DDBJ databases">
        <title>Whole-genome sequence of Luteibacter sp. EIF3.</title>
        <authorList>
            <person name="Friedrich I."/>
            <person name="Hertel R."/>
            <person name="Daniel R."/>
        </authorList>
    </citation>
    <scope>NUCLEOTIDE SEQUENCE</scope>
    <source>
        <strain evidence="2">EIF3</strain>
    </source>
</reference>
<feature type="transmembrane region" description="Helical" evidence="1">
    <location>
        <begin position="24"/>
        <end position="45"/>
    </location>
</feature>
<dbReference type="EMBL" id="CP063231">
    <property type="protein sequence ID" value="URL57600.1"/>
    <property type="molecule type" value="Genomic_DNA"/>
</dbReference>
<keyword evidence="1" id="KW-1133">Transmembrane helix</keyword>
<keyword evidence="1" id="KW-0812">Transmembrane</keyword>